<evidence type="ECO:0000256" key="4">
    <source>
        <dbReference type="SAM" id="MobiDB-lite"/>
    </source>
</evidence>
<feature type="region of interest" description="Disordered" evidence="4">
    <location>
        <begin position="152"/>
        <end position="176"/>
    </location>
</feature>
<feature type="compositionally biased region" description="Basic and acidic residues" evidence="4">
    <location>
        <begin position="152"/>
        <end position="165"/>
    </location>
</feature>
<dbReference type="NCBIfam" id="TIGR00086">
    <property type="entry name" value="smpB"/>
    <property type="match status" value="1"/>
</dbReference>
<dbReference type="InterPro" id="IPR000037">
    <property type="entry name" value="SsrA-bd_prot"/>
</dbReference>
<dbReference type="RefSeq" id="WP_320756407.1">
    <property type="nucleotide sequence ID" value="NZ_JAWNGC010000003.1"/>
</dbReference>
<dbReference type="GO" id="GO:0070930">
    <property type="term" value="P:trans-translation-dependent protein tagging"/>
    <property type="evidence" value="ECO:0007669"/>
    <property type="project" value="TreeGrafter"/>
</dbReference>
<proteinExistence type="inferred from homology"/>
<dbReference type="InterPro" id="IPR020081">
    <property type="entry name" value="SsrA-bd_prot_CS"/>
</dbReference>
<dbReference type="InterPro" id="IPR023620">
    <property type="entry name" value="SmpB"/>
</dbReference>
<evidence type="ECO:0000256" key="2">
    <source>
        <dbReference type="ARBA" id="ARBA00022884"/>
    </source>
</evidence>
<comment type="function">
    <text evidence="3">Required for rescue of stalled ribosomes mediated by trans-translation. Binds to transfer-messenger RNA (tmRNA), required for stable association of tmRNA with ribosomes. tmRNA and SmpB together mimic tRNA shape, replacing the anticodon stem-loop with SmpB. tmRNA is encoded by the ssrA gene; the 2 termini fold to resemble tRNA(Ala) and it encodes a 'tag peptide', a short internal open reading frame. During trans-translation Ala-aminoacylated tmRNA acts like a tRNA, entering the A-site of stalled ribosomes, displacing the stalled mRNA. The ribosome then switches to translate the ORF on the tmRNA; the nascent peptide is terminated with the 'tag peptide' encoded by the tmRNA and targeted for degradation. The ribosome is freed to recommence translation, which seems to be the essential function of trans-translation.</text>
</comment>
<protein>
    <recommendedName>
        <fullName evidence="3">SsrA-binding protein</fullName>
    </recommendedName>
    <alternativeName>
        <fullName evidence="3">Small protein B</fullName>
    </alternativeName>
</protein>
<dbReference type="AlphaFoldDB" id="A0AAW9HLH2"/>
<dbReference type="SUPFAM" id="SSF74982">
    <property type="entry name" value="Small protein B (SmpB)"/>
    <property type="match status" value="1"/>
</dbReference>
<accession>A0AAW9HLH2</accession>
<evidence type="ECO:0000313" key="5">
    <source>
        <dbReference type="EMBL" id="MDY5154731.1"/>
    </source>
</evidence>
<dbReference type="GO" id="GO:0070929">
    <property type="term" value="P:trans-translation"/>
    <property type="evidence" value="ECO:0007669"/>
    <property type="project" value="UniProtKB-UniRule"/>
</dbReference>
<dbReference type="EMBL" id="JAWNGC010000003">
    <property type="protein sequence ID" value="MDY5154731.1"/>
    <property type="molecule type" value="Genomic_DNA"/>
</dbReference>
<dbReference type="GO" id="GO:0005829">
    <property type="term" value="C:cytosol"/>
    <property type="evidence" value="ECO:0007669"/>
    <property type="project" value="TreeGrafter"/>
</dbReference>
<comment type="subcellular location">
    <subcellularLocation>
        <location evidence="3">Cytoplasm</location>
    </subcellularLocation>
    <text evidence="3">The tmRNA-SmpB complex associates with stalled 70S ribosomes.</text>
</comment>
<dbReference type="HAMAP" id="MF_00023">
    <property type="entry name" value="SmpB"/>
    <property type="match status" value="1"/>
</dbReference>
<dbReference type="Proteomes" id="UP001281731">
    <property type="component" value="Unassembled WGS sequence"/>
</dbReference>
<organism evidence="5 6">
    <name type="scientific">Actinotignum urinale</name>
    <dbReference type="NCBI Taxonomy" id="190146"/>
    <lineage>
        <taxon>Bacteria</taxon>
        <taxon>Bacillati</taxon>
        <taxon>Actinomycetota</taxon>
        <taxon>Actinomycetes</taxon>
        <taxon>Actinomycetales</taxon>
        <taxon>Actinomycetaceae</taxon>
        <taxon>Actinotignum</taxon>
    </lineage>
</organism>
<sequence length="176" mass="20154">MAKKWKEPKLTAAQKAKQASDEKKIVARNKKARHDYFIEDTYEAGLSLAGSEVKALRAGRASLVDAWVEVDRYNQAWVHGVNIPVYVAASWTNHAPVRKRRLLLHKAEITKLARAVDSKGYTIVPLELYFVRGYAKLQIALARGKQEWDKRETLRRREADREAERAMSAARRRARG</sequence>
<dbReference type="Pfam" id="PF01668">
    <property type="entry name" value="SmpB"/>
    <property type="match status" value="1"/>
</dbReference>
<comment type="caution">
    <text evidence="5">The sequence shown here is derived from an EMBL/GenBank/DDBJ whole genome shotgun (WGS) entry which is preliminary data.</text>
</comment>
<feature type="region of interest" description="Disordered" evidence="4">
    <location>
        <begin position="1"/>
        <end position="24"/>
    </location>
</feature>
<dbReference type="NCBIfam" id="NF003843">
    <property type="entry name" value="PRK05422.1"/>
    <property type="match status" value="1"/>
</dbReference>
<dbReference type="PANTHER" id="PTHR30308">
    <property type="entry name" value="TMRNA-BINDING COMPONENT OF TRANS-TRANSLATION TAGGING COMPLEX"/>
    <property type="match status" value="1"/>
</dbReference>
<keyword evidence="2 3" id="KW-0694">RNA-binding</keyword>
<dbReference type="PROSITE" id="PS01317">
    <property type="entry name" value="SSRP"/>
    <property type="match status" value="1"/>
</dbReference>
<keyword evidence="1 3" id="KW-0963">Cytoplasm</keyword>
<reference evidence="5" key="1">
    <citation type="submission" date="2023-10" db="EMBL/GenBank/DDBJ databases">
        <title>Whole Genome based description of the genera Actinobaculum and Actinotignum reveals a complex phylogenetic relationship within the species included in the genus Actinotignum.</title>
        <authorList>
            <person name="Jensen C.S."/>
            <person name="Dargis R."/>
            <person name="Kemp M."/>
            <person name="Christensen J.J."/>
        </authorList>
    </citation>
    <scope>NUCLEOTIDE SEQUENCE</scope>
    <source>
        <strain evidence="5">SLA_B511</strain>
    </source>
</reference>
<gene>
    <name evidence="3 5" type="primary">smpB</name>
    <name evidence="5" type="ORF">R6G80_03205</name>
</gene>
<evidence type="ECO:0000256" key="1">
    <source>
        <dbReference type="ARBA" id="ARBA00022490"/>
    </source>
</evidence>
<evidence type="ECO:0000256" key="3">
    <source>
        <dbReference type="HAMAP-Rule" id="MF_00023"/>
    </source>
</evidence>
<comment type="similarity">
    <text evidence="3">Belongs to the SmpB family.</text>
</comment>
<evidence type="ECO:0000313" key="6">
    <source>
        <dbReference type="Proteomes" id="UP001281731"/>
    </source>
</evidence>
<dbReference type="CDD" id="cd09294">
    <property type="entry name" value="SmpB"/>
    <property type="match status" value="1"/>
</dbReference>
<dbReference type="Gene3D" id="2.40.280.10">
    <property type="match status" value="1"/>
</dbReference>
<dbReference type="GO" id="GO:0003723">
    <property type="term" value="F:RNA binding"/>
    <property type="evidence" value="ECO:0007669"/>
    <property type="project" value="UniProtKB-UniRule"/>
</dbReference>
<name>A0AAW9HLH2_9ACTO</name>
<dbReference type="PANTHER" id="PTHR30308:SF2">
    <property type="entry name" value="SSRA-BINDING PROTEIN"/>
    <property type="match status" value="1"/>
</dbReference>